<proteinExistence type="predicted"/>
<feature type="domain" description="Neurotransmitter-gated ion-channel ligand-binding" evidence="3">
    <location>
        <begin position="127"/>
        <end position="216"/>
    </location>
</feature>
<dbReference type="Proteomes" id="UP001177023">
    <property type="component" value="Unassembled WGS sequence"/>
</dbReference>
<keyword evidence="5" id="KW-1185">Reference proteome</keyword>
<keyword evidence="2" id="KW-0732">Signal</keyword>
<gene>
    <name evidence="4" type="ORF">MSPICULIGERA_LOCUS21527</name>
</gene>
<dbReference type="InterPro" id="IPR006202">
    <property type="entry name" value="Neur_chan_lig-bd"/>
</dbReference>
<dbReference type="SUPFAM" id="SSF63712">
    <property type="entry name" value="Nicotinic receptor ligand binding domain-like"/>
    <property type="match status" value="1"/>
</dbReference>
<feature type="compositionally biased region" description="Low complexity" evidence="1">
    <location>
        <begin position="24"/>
        <end position="39"/>
    </location>
</feature>
<organism evidence="4 5">
    <name type="scientific">Mesorhabditis spiculigera</name>
    <dbReference type="NCBI Taxonomy" id="96644"/>
    <lineage>
        <taxon>Eukaryota</taxon>
        <taxon>Metazoa</taxon>
        <taxon>Ecdysozoa</taxon>
        <taxon>Nematoda</taxon>
        <taxon>Chromadorea</taxon>
        <taxon>Rhabditida</taxon>
        <taxon>Rhabditina</taxon>
        <taxon>Rhabditomorpha</taxon>
        <taxon>Rhabditoidea</taxon>
        <taxon>Rhabditidae</taxon>
        <taxon>Mesorhabditinae</taxon>
        <taxon>Mesorhabditis</taxon>
    </lineage>
</organism>
<evidence type="ECO:0000259" key="3">
    <source>
        <dbReference type="Pfam" id="PF02931"/>
    </source>
</evidence>
<evidence type="ECO:0000313" key="4">
    <source>
        <dbReference type="EMBL" id="CAJ0583447.1"/>
    </source>
</evidence>
<protein>
    <recommendedName>
        <fullName evidence="3">Neurotransmitter-gated ion-channel ligand-binding domain-containing protein</fullName>
    </recommendedName>
</protein>
<evidence type="ECO:0000313" key="5">
    <source>
        <dbReference type="Proteomes" id="UP001177023"/>
    </source>
</evidence>
<accession>A0AA36D9Q1</accession>
<dbReference type="Pfam" id="PF02931">
    <property type="entry name" value="Neur_chan_LBD"/>
    <property type="match status" value="1"/>
</dbReference>
<dbReference type="EMBL" id="CATQJA010002665">
    <property type="protein sequence ID" value="CAJ0583447.1"/>
    <property type="molecule type" value="Genomic_DNA"/>
</dbReference>
<name>A0AA36D9Q1_9BILA</name>
<dbReference type="Gene3D" id="2.70.170.10">
    <property type="entry name" value="Neurotransmitter-gated ion-channel ligand-binding domain"/>
    <property type="match status" value="1"/>
</dbReference>
<feature type="signal peptide" evidence="2">
    <location>
        <begin position="1"/>
        <end position="19"/>
    </location>
</feature>
<feature type="region of interest" description="Disordered" evidence="1">
    <location>
        <begin position="23"/>
        <end position="66"/>
    </location>
</feature>
<evidence type="ECO:0000256" key="2">
    <source>
        <dbReference type="SAM" id="SignalP"/>
    </source>
</evidence>
<evidence type="ECO:0000256" key="1">
    <source>
        <dbReference type="SAM" id="MobiDB-lite"/>
    </source>
</evidence>
<sequence>MRAPVLLTLWAAVLLPVVAEERAATTSTASTSSTPSTNTPEHRRRKSRNTLLAQSHDDTDSGSQNNSGDIESYYWKLYMQNNIILNQLRERYREENELFPRGHDQSSPAVIETPAWLEEETGCTSDKNIIEKLQASYKSFKTPSETGVDVWIEVWVQEVNAVNELASDFDMDIYVTELWIDQALKYDHLNPCKFNLSLNSEILDKIWKPNTVFINRCRSVALVLWILVHFPWTSRDAI</sequence>
<comment type="caution">
    <text evidence="4">The sequence shown here is derived from an EMBL/GenBank/DDBJ whole genome shotgun (WGS) entry which is preliminary data.</text>
</comment>
<dbReference type="AlphaFoldDB" id="A0AA36D9Q1"/>
<feature type="chain" id="PRO_5041256807" description="Neurotransmitter-gated ion-channel ligand-binding domain-containing protein" evidence="2">
    <location>
        <begin position="20"/>
        <end position="238"/>
    </location>
</feature>
<reference evidence="4" key="1">
    <citation type="submission" date="2023-06" db="EMBL/GenBank/DDBJ databases">
        <authorList>
            <person name="Delattre M."/>
        </authorList>
    </citation>
    <scope>NUCLEOTIDE SEQUENCE</scope>
    <source>
        <strain evidence="4">AF72</strain>
    </source>
</reference>
<dbReference type="GO" id="GO:0016020">
    <property type="term" value="C:membrane"/>
    <property type="evidence" value="ECO:0007669"/>
    <property type="project" value="InterPro"/>
</dbReference>
<feature type="non-terminal residue" evidence="4">
    <location>
        <position position="1"/>
    </location>
</feature>
<dbReference type="InterPro" id="IPR036734">
    <property type="entry name" value="Neur_chan_lig-bd_sf"/>
</dbReference>
<dbReference type="GO" id="GO:0005230">
    <property type="term" value="F:extracellular ligand-gated monoatomic ion channel activity"/>
    <property type="evidence" value="ECO:0007669"/>
    <property type="project" value="InterPro"/>
</dbReference>